<organism evidence="1 2">
    <name type="scientific">Ophiocordyceps polyrhachis-furcata BCC 54312</name>
    <dbReference type="NCBI Taxonomy" id="1330021"/>
    <lineage>
        <taxon>Eukaryota</taxon>
        <taxon>Fungi</taxon>
        <taxon>Dikarya</taxon>
        <taxon>Ascomycota</taxon>
        <taxon>Pezizomycotina</taxon>
        <taxon>Sordariomycetes</taxon>
        <taxon>Hypocreomycetidae</taxon>
        <taxon>Hypocreales</taxon>
        <taxon>Ophiocordycipitaceae</taxon>
        <taxon>Ophiocordyceps</taxon>
    </lineage>
</organism>
<name>A0A367LD45_9HYPO</name>
<keyword evidence="2" id="KW-1185">Reference proteome</keyword>
<reference evidence="1 2" key="1">
    <citation type="journal article" date="2015" name="BMC Genomics">
        <title>Insights from the genome of Ophiocordyceps polyrhachis-furcata to pathogenicity and host specificity in insect fungi.</title>
        <authorList>
            <person name="Wichadakul D."/>
            <person name="Kobmoo N."/>
            <person name="Ingsriswang S."/>
            <person name="Tangphatsornruang S."/>
            <person name="Chantasingh D."/>
            <person name="Luangsa-ard J.J."/>
            <person name="Eurwilaichitr L."/>
        </authorList>
    </citation>
    <scope>NUCLEOTIDE SEQUENCE [LARGE SCALE GENOMIC DNA]</scope>
    <source>
        <strain evidence="1 2">BCC 54312</strain>
    </source>
</reference>
<dbReference type="AlphaFoldDB" id="A0A367LD45"/>
<evidence type="ECO:0000313" key="1">
    <source>
        <dbReference type="EMBL" id="RCI12358.1"/>
    </source>
</evidence>
<gene>
    <name evidence="1" type="ORF">L249_0217</name>
</gene>
<dbReference type="OrthoDB" id="4927877at2759"/>
<accession>A0A367LD45</accession>
<proteinExistence type="predicted"/>
<sequence length="630" mass="70339">MGLEVNMMVSYRPIGLELRFLKTLLSPLRSATAVSSSSPSSYTSFQMMKLIYFLGLAGPSLARVMLIPFRVDHQLLRFDGLHLSSYNTFLDDTALKEVMLVSVRGMRKRDVSSAGTPVVKQAVEDENRNEITLTEILSQGEPLDMDEHEKMVEEYLNAPEPFDPMRDSGLLNVTINGNAINLRTKRSASQPSHLIYENVECKKGSNGQVSTWFEIHTSYATYARSQHLGADVSVSAWGSGASVYASALDHSSFSENSITVVRVVEVDKQINADLDMQWNKDMIEKEPAKSDFGYASGGRLTVATTITVSTASSGNELQAGAEAVVSYWGVDASAKASAKKSMNEMSAKLTIKTRTFYQGDLARTIIPKADPSAMNENLSPAEAELDEAKRKVEQFLSEPCSHGYNYKTLMEEYSKIPGRPANFVIPDYRRAKGDAFGVTQKFERVVRKAELLKLKANFDEEQLEQLDRDVVDMQVAASDWLKETASKPGASRATSRTLIQRFQTEFHEKYDKDLARIHDQYDPVAKKYRSQKASNRTLVPPKNLWKCPLSRGRPTGEEEGTYCKLDNDGWYDPWAKMYWQGQGKEPKGGQEPIDLYLCPLISGAATGEMAGKLCKLDNGGFFDRKHFLEE</sequence>
<protein>
    <submittedName>
        <fullName evidence="1">Uncharacterized protein</fullName>
    </submittedName>
</protein>
<comment type="caution">
    <text evidence="1">The sequence shown here is derived from an EMBL/GenBank/DDBJ whole genome shotgun (WGS) entry which is preliminary data.</text>
</comment>
<evidence type="ECO:0000313" key="2">
    <source>
        <dbReference type="Proteomes" id="UP000253664"/>
    </source>
</evidence>
<dbReference type="Proteomes" id="UP000253664">
    <property type="component" value="Unassembled WGS sequence"/>
</dbReference>
<dbReference type="EMBL" id="LKCN02000007">
    <property type="protein sequence ID" value="RCI12358.1"/>
    <property type="molecule type" value="Genomic_DNA"/>
</dbReference>